<accession>A0ABU8WMZ1</accession>
<keyword evidence="1" id="KW-0472">Membrane</keyword>
<feature type="transmembrane region" description="Helical" evidence="1">
    <location>
        <begin position="20"/>
        <end position="38"/>
    </location>
</feature>
<feature type="transmembrane region" description="Helical" evidence="1">
    <location>
        <begin position="152"/>
        <end position="173"/>
    </location>
</feature>
<dbReference type="RefSeq" id="WP_340344043.1">
    <property type="nucleotide sequence ID" value="NZ_JBBKZT010000009.1"/>
</dbReference>
<feature type="transmembrane region" description="Helical" evidence="1">
    <location>
        <begin position="80"/>
        <end position="98"/>
    </location>
</feature>
<dbReference type="EMBL" id="JBBKZT010000009">
    <property type="protein sequence ID" value="MEJ8848907.1"/>
    <property type="molecule type" value="Genomic_DNA"/>
</dbReference>
<sequence>MGILLSFAPFVLYALMSRSAPLTVSLFSAAAVALALLLRDRLIRHRAPKLLEIGTVLLFGGLGLYVLLTGGAWSIPEVRLAVDGGLLLIVLFTMLIRQPFTLQYAREQAPKEFHDSPKFLAVNQVLTAVWALAFALMTGADLIMARLPQVPLAVGIAITVGALAGAAWFTGWYPSRLRRAAELSRAAPAQTRAR</sequence>
<feature type="transmembrane region" description="Helical" evidence="1">
    <location>
        <begin position="119"/>
        <end position="140"/>
    </location>
</feature>
<name>A0ABU8WMZ1_9BURK</name>
<organism evidence="2 3">
    <name type="scientific">Variovorax rhizosphaerae</name>
    <dbReference type="NCBI Taxonomy" id="1836200"/>
    <lineage>
        <taxon>Bacteria</taxon>
        <taxon>Pseudomonadati</taxon>
        <taxon>Pseudomonadota</taxon>
        <taxon>Betaproteobacteria</taxon>
        <taxon>Burkholderiales</taxon>
        <taxon>Comamonadaceae</taxon>
        <taxon>Variovorax</taxon>
    </lineage>
</organism>
<comment type="caution">
    <text evidence="2">The sequence shown here is derived from an EMBL/GenBank/DDBJ whole genome shotgun (WGS) entry which is preliminary data.</text>
</comment>
<evidence type="ECO:0000313" key="3">
    <source>
        <dbReference type="Proteomes" id="UP001385892"/>
    </source>
</evidence>
<evidence type="ECO:0000256" key="1">
    <source>
        <dbReference type="SAM" id="Phobius"/>
    </source>
</evidence>
<evidence type="ECO:0000313" key="2">
    <source>
        <dbReference type="EMBL" id="MEJ8848907.1"/>
    </source>
</evidence>
<dbReference type="Proteomes" id="UP001385892">
    <property type="component" value="Unassembled WGS sequence"/>
</dbReference>
<keyword evidence="1" id="KW-1133">Transmembrane helix</keyword>
<gene>
    <name evidence="2" type="ORF">WKW82_19770</name>
</gene>
<proteinExistence type="predicted"/>
<keyword evidence="1" id="KW-0812">Transmembrane</keyword>
<feature type="transmembrane region" description="Helical" evidence="1">
    <location>
        <begin position="50"/>
        <end position="68"/>
    </location>
</feature>
<evidence type="ECO:0008006" key="4">
    <source>
        <dbReference type="Google" id="ProtNLM"/>
    </source>
</evidence>
<reference evidence="2 3" key="1">
    <citation type="submission" date="2024-03" db="EMBL/GenBank/DDBJ databases">
        <title>Novel species of the genus Variovorax.</title>
        <authorList>
            <person name="Liu Q."/>
            <person name="Xin Y.-H."/>
        </authorList>
    </citation>
    <scope>NUCLEOTIDE SEQUENCE [LARGE SCALE GENOMIC DNA]</scope>
    <source>
        <strain evidence="2 3">KACC 18900</strain>
    </source>
</reference>
<protein>
    <recommendedName>
        <fullName evidence="4">Intracellular septation protein A</fullName>
    </recommendedName>
</protein>
<keyword evidence="3" id="KW-1185">Reference proteome</keyword>